<proteinExistence type="predicted"/>
<dbReference type="EMBL" id="GBXM01021075">
    <property type="protein sequence ID" value="JAH87502.1"/>
    <property type="molecule type" value="Transcribed_RNA"/>
</dbReference>
<reference evidence="1" key="2">
    <citation type="journal article" date="2015" name="Fish Shellfish Immunol.">
        <title>Early steps in the European eel (Anguilla anguilla)-Vibrio vulnificus interaction in the gills: Role of the RtxA13 toxin.</title>
        <authorList>
            <person name="Callol A."/>
            <person name="Pajuelo D."/>
            <person name="Ebbesson L."/>
            <person name="Teles M."/>
            <person name="MacKenzie S."/>
            <person name="Amaro C."/>
        </authorList>
    </citation>
    <scope>NUCLEOTIDE SEQUENCE</scope>
</reference>
<accession>A0A0E9WAY0</accession>
<dbReference type="AlphaFoldDB" id="A0A0E9WAY0"/>
<evidence type="ECO:0000313" key="1">
    <source>
        <dbReference type="EMBL" id="JAH87502.1"/>
    </source>
</evidence>
<organism evidence="1">
    <name type="scientific">Anguilla anguilla</name>
    <name type="common">European freshwater eel</name>
    <name type="synonym">Muraena anguilla</name>
    <dbReference type="NCBI Taxonomy" id="7936"/>
    <lineage>
        <taxon>Eukaryota</taxon>
        <taxon>Metazoa</taxon>
        <taxon>Chordata</taxon>
        <taxon>Craniata</taxon>
        <taxon>Vertebrata</taxon>
        <taxon>Euteleostomi</taxon>
        <taxon>Actinopterygii</taxon>
        <taxon>Neopterygii</taxon>
        <taxon>Teleostei</taxon>
        <taxon>Anguilliformes</taxon>
        <taxon>Anguillidae</taxon>
        <taxon>Anguilla</taxon>
    </lineage>
</organism>
<reference evidence="1" key="1">
    <citation type="submission" date="2014-11" db="EMBL/GenBank/DDBJ databases">
        <authorList>
            <person name="Amaro Gonzalez C."/>
        </authorList>
    </citation>
    <scope>NUCLEOTIDE SEQUENCE</scope>
</reference>
<protein>
    <submittedName>
        <fullName evidence="1">Uncharacterized protein</fullName>
    </submittedName>
</protein>
<sequence length="30" mass="3624">MFHCVWRAKLVYVQDQTLKMALCQHRCCIV</sequence>
<name>A0A0E9WAY0_ANGAN</name>